<dbReference type="Gene3D" id="1.10.10.10">
    <property type="entry name" value="Winged helix-like DNA-binding domain superfamily/Winged helix DNA-binding domain"/>
    <property type="match status" value="1"/>
</dbReference>
<dbReference type="AlphaFoldDB" id="A0A0M0BU03"/>
<dbReference type="InterPro" id="IPR036390">
    <property type="entry name" value="WH_DNA-bd_sf"/>
</dbReference>
<sequence>MFKISNSQTLYSKNDYSKPERADMQRSKLELYEEILYALVKRHMTVDAIAYACNMDCVALRQRLEFLMQNGLVEERNFKKITCYALTRRGLAIFKTLALTKRLEKLQTTMKKIDEALQTIPSLSEYSKEKVKRQRRNKNY</sequence>
<dbReference type="InterPro" id="IPR011991">
    <property type="entry name" value="ArsR-like_HTH"/>
</dbReference>
<dbReference type="Proteomes" id="UP000054016">
    <property type="component" value="Unassembled WGS sequence"/>
</dbReference>
<accession>A0A0M0BU03</accession>
<reference evidence="3" key="1">
    <citation type="submission" date="2015-06" db="EMBL/GenBank/DDBJ databases">
        <title>New insights into the roles of widespread benthic archaea in carbon and nitrogen cycling.</title>
        <authorList>
            <person name="Lazar C.S."/>
            <person name="Baker B.J."/>
            <person name="Seitz K.W."/>
            <person name="Hyde A.S."/>
            <person name="Dick G.J."/>
            <person name="Hinrichs K.-U."/>
            <person name="Teske A.P."/>
        </authorList>
    </citation>
    <scope>NUCLEOTIDE SEQUENCE [LARGE SCALE GENOMIC DNA]</scope>
</reference>
<dbReference type="InterPro" id="IPR038723">
    <property type="entry name" value="ArnR1-like_HTH"/>
</dbReference>
<dbReference type="Pfam" id="PF14947">
    <property type="entry name" value="HTH_45"/>
    <property type="match status" value="1"/>
</dbReference>
<dbReference type="EMBL" id="LFWV01000012">
    <property type="protein sequence ID" value="KON32087.1"/>
    <property type="molecule type" value="Genomic_DNA"/>
</dbReference>
<dbReference type="CDD" id="cd00090">
    <property type="entry name" value="HTH_ARSR"/>
    <property type="match status" value="1"/>
</dbReference>
<dbReference type="InterPro" id="IPR036388">
    <property type="entry name" value="WH-like_DNA-bd_sf"/>
</dbReference>
<evidence type="ECO:0000313" key="2">
    <source>
        <dbReference type="EMBL" id="KON32087.1"/>
    </source>
</evidence>
<evidence type="ECO:0000259" key="1">
    <source>
        <dbReference type="Pfam" id="PF14947"/>
    </source>
</evidence>
<proteinExistence type="predicted"/>
<name>A0A0M0BU03_9ARCH</name>
<protein>
    <recommendedName>
        <fullName evidence="1">ArnR1-like winged helix-turn-helix domain-containing protein</fullName>
    </recommendedName>
</protein>
<dbReference type="SUPFAM" id="SSF46785">
    <property type="entry name" value="Winged helix' DNA-binding domain"/>
    <property type="match status" value="1"/>
</dbReference>
<comment type="caution">
    <text evidence="2">The sequence shown here is derived from an EMBL/GenBank/DDBJ whole genome shotgun (WGS) entry which is preliminary data.</text>
</comment>
<feature type="domain" description="ArnR1-like winged helix-turn-helix" evidence="1">
    <location>
        <begin position="26"/>
        <end position="104"/>
    </location>
</feature>
<gene>
    <name evidence="2" type="ORF">AC478_01345</name>
</gene>
<evidence type="ECO:0000313" key="3">
    <source>
        <dbReference type="Proteomes" id="UP000054016"/>
    </source>
</evidence>
<organism evidence="2 3">
    <name type="scientific">miscellaneous Crenarchaeota group-1 archaeon SG8-32-3</name>
    <dbReference type="NCBI Taxonomy" id="1685125"/>
    <lineage>
        <taxon>Archaea</taxon>
        <taxon>Candidatus Bathyarchaeota</taxon>
        <taxon>MCG-1</taxon>
    </lineage>
</organism>